<keyword evidence="4 7" id="KW-0812">Transmembrane</keyword>
<evidence type="ECO:0000256" key="6">
    <source>
        <dbReference type="ARBA" id="ARBA00023136"/>
    </source>
</evidence>
<dbReference type="PROSITE" id="PS50850">
    <property type="entry name" value="MFS"/>
    <property type="match status" value="1"/>
</dbReference>
<evidence type="ECO:0000256" key="7">
    <source>
        <dbReference type="SAM" id="Phobius"/>
    </source>
</evidence>
<organism evidence="9 10">
    <name type="scientific">Catenulispora pinistramenti</name>
    <dbReference type="NCBI Taxonomy" id="2705254"/>
    <lineage>
        <taxon>Bacteria</taxon>
        <taxon>Bacillati</taxon>
        <taxon>Actinomycetota</taxon>
        <taxon>Actinomycetes</taxon>
        <taxon>Catenulisporales</taxon>
        <taxon>Catenulisporaceae</taxon>
        <taxon>Catenulispora</taxon>
    </lineage>
</organism>
<evidence type="ECO:0000256" key="3">
    <source>
        <dbReference type="ARBA" id="ARBA00022475"/>
    </source>
</evidence>
<comment type="caution">
    <text evidence="9">The sequence shown here is derived from an EMBL/GenBank/DDBJ whole genome shotgun (WGS) entry which is preliminary data.</text>
</comment>
<keyword evidence="5 7" id="KW-1133">Transmembrane helix</keyword>
<evidence type="ECO:0000313" key="9">
    <source>
        <dbReference type="EMBL" id="MBS2553851.1"/>
    </source>
</evidence>
<evidence type="ECO:0000313" key="10">
    <source>
        <dbReference type="Proteomes" id="UP000730482"/>
    </source>
</evidence>
<gene>
    <name evidence="9" type="ORF">KGQ19_44060</name>
</gene>
<accession>A0ABS5L697</accession>
<keyword evidence="2" id="KW-0813">Transport</keyword>
<dbReference type="RefSeq" id="WP_212020823.1">
    <property type="nucleotide sequence ID" value="NZ_JAAFYZ010000291.1"/>
</dbReference>
<dbReference type="CDD" id="cd06173">
    <property type="entry name" value="MFS_MefA_like"/>
    <property type="match status" value="1"/>
</dbReference>
<dbReference type="PANTHER" id="PTHR23513">
    <property type="entry name" value="INTEGRAL MEMBRANE EFFLUX PROTEIN-RELATED"/>
    <property type="match status" value="1"/>
</dbReference>
<dbReference type="PANTHER" id="PTHR23513:SF9">
    <property type="entry name" value="ENTEROBACTIN EXPORTER ENTS"/>
    <property type="match status" value="1"/>
</dbReference>
<feature type="transmembrane region" description="Helical" evidence="7">
    <location>
        <begin position="314"/>
        <end position="340"/>
    </location>
</feature>
<name>A0ABS5L697_9ACTN</name>
<sequence length="426" mass="44357">MGAIRRLLAGRRDLRLVLTAGLVSVTGYWVLATGLAYCVYVLTGSTVASAVTVMATFVPQVFLGPLAGVFADRWDRKRTMVAANVLLAAGLAPLLLVHDRGQVWIVVAVLVYQGAVSQFFAPAEQAMLPRLVAEGELLTANTLVAQGRDLARLIGAALGGVLAAAGGIRALAVADAGSFVAAAAFTGFVRTSGRVEAEQHARYVADVVRELGEGLRLTLERRVLRVLMVFVLLTGIGEGVMGTLFAPFVRQVLHGDSRAYGLIAAVQAIGGILGGVAVAVLGQRVPPGRLLGFGALLFGAVDLAIFLYPLGYTAIWPAVLGMIVVGLPGALTVAGMYTLFQQHTADAFRGRAFGALVGVEGICQLVATLAAGYLAQAMGIVPVLVLQGVCYLTAGLTVLVAVRERVTFSPAAADGRISPAPNWQPY</sequence>
<protein>
    <submittedName>
        <fullName evidence="9">MFS transporter</fullName>
    </submittedName>
</protein>
<dbReference type="InterPro" id="IPR010290">
    <property type="entry name" value="TM_effector"/>
</dbReference>
<feature type="transmembrane region" description="Helical" evidence="7">
    <location>
        <begin position="226"/>
        <end position="248"/>
    </location>
</feature>
<dbReference type="EMBL" id="JAAFYZ010000291">
    <property type="protein sequence ID" value="MBS2553851.1"/>
    <property type="molecule type" value="Genomic_DNA"/>
</dbReference>
<feature type="domain" description="Major facilitator superfamily (MFS) profile" evidence="8">
    <location>
        <begin position="223"/>
        <end position="426"/>
    </location>
</feature>
<feature type="transmembrane region" description="Helical" evidence="7">
    <location>
        <begin position="16"/>
        <end position="42"/>
    </location>
</feature>
<proteinExistence type="predicted"/>
<dbReference type="Pfam" id="PF05977">
    <property type="entry name" value="MFS_3"/>
    <property type="match status" value="1"/>
</dbReference>
<feature type="transmembrane region" description="Helical" evidence="7">
    <location>
        <begin position="260"/>
        <end position="281"/>
    </location>
</feature>
<keyword evidence="6 7" id="KW-0472">Membrane</keyword>
<feature type="transmembrane region" description="Helical" evidence="7">
    <location>
        <begin position="48"/>
        <end position="69"/>
    </location>
</feature>
<reference evidence="9 10" key="1">
    <citation type="submission" date="2020-02" db="EMBL/GenBank/DDBJ databases">
        <title>Acidophilic actinobacteria isolated from forest soil.</title>
        <authorList>
            <person name="Golinska P."/>
        </authorList>
    </citation>
    <scope>NUCLEOTIDE SEQUENCE [LARGE SCALE GENOMIC DNA]</scope>
    <source>
        <strain evidence="9 10">NL8</strain>
    </source>
</reference>
<dbReference type="SUPFAM" id="SSF103473">
    <property type="entry name" value="MFS general substrate transporter"/>
    <property type="match status" value="1"/>
</dbReference>
<evidence type="ECO:0000259" key="8">
    <source>
        <dbReference type="PROSITE" id="PS50850"/>
    </source>
</evidence>
<evidence type="ECO:0000256" key="2">
    <source>
        <dbReference type="ARBA" id="ARBA00022448"/>
    </source>
</evidence>
<keyword evidence="3" id="KW-1003">Cell membrane</keyword>
<dbReference type="InterPro" id="IPR036259">
    <property type="entry name" value="MFS_trans_sf"/>
</dbReference>
<dbReference type="InterPro" id="IPR020846">
    <property type="entry name" value="MFS_dom"/>
</dbReference>
<feature type="transmembrane region" description="Helical" evidence="7">
    <location>
        <begin position="380"/>
        <end position="402"/>
    </location>
</feature>
<dbReference type="Proteomes" id="UP000730482">
    <property type="component" value="Unassembled WGS sequence"/>
</dbReference>
<comment type="subcellular location">
    <subcellularLocation>
        <location evidence="1">Cell inner membrane</location>
        <topology evidence="1">Multi-pass membrane protein</topology>
    </subcellularLocation>
</comment>
<evidence type="ECO:0000256" key="1">
    <source>
        <dbReference type="ARBA" id="ARBA00004429"/>
    </source>
</evidence>
<dbReference type="Gene3D" id="1.20.1250.20">
    <property type="entry name" value="MFS general substrate transporter like domains"/>
    <property type="match status" value="1"/>
</dbReference>
<feature type="transmembrane region" description="Helical" evidence="7">
    <location>
        <begin position="352"/>
        <end position="374"/>
    </location>
</feature>
<keyword evidence="10" id="KW-1185">Reference proteome</keyword>
<evidence type="ECO:0000256" key="5">
    <source>
        <dbReference type="ARBA" id="ARBA00022989"/>
    </source>
</evidence>
<evidence type="ECO:0000256" key="4">
    <source>
        <dbReference type="ARBA" id="ARBA00022692"/>
    </source>
</evidence>
<feature type="transmembrane region" description="Helical" evidence="7">
    <location>
        <begin position="290"/>
        <end position="308"/>
    </location>
</feature>